<gene>
    <name evidence="2" type="ORF">FPRO_15889</name>
</gene>
<evidence type="ECO:0000256" key="1">
    <source>
        <dbReference type="SAM" id="MobiDB-lite"/>
    </source>
</evidence>
<dbReference type="EMBL" id="FJOF01000017">
    <property type="protein sequence ID" value="CZR49530.1"/>
    <property type="molecule type" value="Genomic_DNA"/>
</dbReference>
<sequence>MPDAERPALDKNKLDNQVEFPQAPIEVPAEDRNRRVKTYPTISYHWRSCLPPQTCVSCDRPRASQGIRGSGCSERSRIVQIIYSLGDGTVLAGTLLIAKISKKLAD</sequence>
<reference evidence="3" key="1">
    <citation type="journal article" date="2016" name="Genome Biol. Evol.">
        <title>Comparative 'omics' of the Fusarium fujikuroi species complex highlights differences in genetic potential and metabolite synthesis.</title>
        <authorList>
            <person name="Niehaus E.-M."/>
            <person name="Muensterkoetter M."/>
            <person name="Proctor R.H."/>
            <person name="Brown D.W."/>
            <person name="Sharon A."/>
            <person name="Idan Y."/>
            <person name="Oren-Young L."/>
            <person name="Sieber C.M."/>
            <person name="Novak O."/>
            <person name="Pencik A."/>
            <person name="Tarkowska D."/>
            <person name="Hromadova K."/>
            <person name="Freeman S."/>
            <person name="Maymon M."/>
            <person name="Elazar M."/>
            <person name="Youssef S.A."/>
            <person name="El-Shabrawy E.S.M."/>
            <person name="Shalaby A.B.A."/>
            <person name="Houterman P."/>
            <person name="Brock N.L."/>
            <person name="Burkhardt I."/>
            <person name="Tsavkelova E.A."/>
            <person name="Dickschat J.S."/>
            <person name="Galuszka P."/>
            <person name="Gueldener U."/>
            <person name="Tudzynski B."/>
        </authorList>
    </citation>
    <scope>NUCLEOTIDE SEQUENCE [LARGE SCALE GENOMIC DNA]</scope>
    <source>
        <strain evidence="3">ET1</strain>
    </source>
</reference>
<dbReference type="RefSeq" id="XP_031090030.1">
    <property type="nucleotide sequence ID" value="XM_031224808.1"/>
</dbReference>
<dbReference type="VEuPathDB" id="FungiDB:FPRO_15889"/>
<keyword evidence="3" id="KW-1185">Reference proteome</keyword>
<comment type="caution">
    <text evidence="2">The sequence shown here is derived from an EMBL/GenBank/DDBJ whole genome shotgun (WGS) entry which is preliminary data.</text>
</comment>
<feature type="compositionally biased region" description="Basic and acidic residues" evidence="1">
    <location>
        <begin position="1"/>
        <end position="16"/>
    </location>
</feature>
<organism evidence="2 3">
    <name type="scientific">Fusarium proliferatum (strain ET1)</name>
    <name type="common">Orchid endophyte fungus</name>
    <dbReference type="NCBI Taxonomy" id="1227346"/>
    <lineage>
        <taxon>Eukaryota</taxon>
        <taxon>Fungi</taxon>
        <taxon>Dikarya</taxon>
        <taxon>Ascomycota</taxon>
        <taxon>Pezizomycotina</taxon>
        <taxon>Sordariomycetes</taxon>
        <taxon>Hypocreomycetidae</taxon>
        <taxon>Hypocreales</taxon>
        <taxon>Nectriaceae</taxon>
        <taxon>Fusarium</taxon>
        <taxon>Fusarium fujikuroi species complex</taxon>
    </lineage>
</organism>
<accession>A0A1L7WAC0</accession>
<dbReference type="AlphaFoldDB" id="A0A1L7WAC0"/>
<feature type="region of interest" description="Disordered" evidence="1">
    <location>
        <begin position="1"/>
        <end position="32"/>
    </location>
</feature>
<dbReference type="Proteomes" id="UP000183971">
    <property type="component" value="Unassembled WGS sequence"/>
</dbReference>
<evidence type="ECO:0000313" key="3">
    <source>
        <dbReference type="Proteomes" id="UP000183971"/>
    </source>
</evidence>
<protein>
    <submittedName>
        <fullName evidence="2">Uncharacterized protein</fullName>
    </submittedName>
</protein>
<name>A0A1L7WAC0_FUSPR</name>
<evidence type="ECO:0000313" key="2">
    <source>
        <dbReference type="EMBL" id="CZR49530.1"/>
    </source>
</evidence>
<proteinExistence type="predicted"/>
<dbReference type="GeneID" id="42060744"/>